<dbReference type="InterPro" id="IPR013162">
    <property type="entry name" value="CD80_C2-set"/>
</dbReference>
<dbReference type="InterPro" id="IPR007110">
    <property type="entry name" value="Ig-like_dom"/>
</dbReference>
<sequence>MTSSGAGECRLGALLVWCGIFTTLAGAAHSAKDVPIYHIRGIVGDPVYLPCDISTPDDPDDHVLLVLWYREDLGTPIYSVDARTKDFRHAEKWADENVFSGRAAFLPERQPAQLEIKRISESDAQMYRCRVDFQLAQTRNSKVNLTIIVPPNNVSILDGRNMRATSFVGPYLEGQTVTLTCLVSGGNPAPWIVWYRNDRLISNVSTAETGQLSSSITLENLSRKDLHSQLMCTSNNNHKSHPVSASLTVDMNFRPLDIRILESSQPLSAGRRYDLLCQSSGSRPPAKVTWWRDGQRMENTKETTSQDGNMTTSTLSLVPNKHDSGRRLSCRAENPLINESAPLFSEDWDLHIQFVPETRLTLGRSLNPDHIKEDSDVYFDCDIVAMPPVYKVEWRHNNKTLHHNIAQGIIMTNQSLVLQRVNRQSAGNYTCVGFNIEGDGESNAFYLNVMYSPTCKPHQQRVLGVARQEKVNISCEVDANPPDVKFSWTFNNSAETVNVAQALILRSGTLSVIAYSPTTELDYGTLICWASNKIGHQRVPCVFHIVSAGPPDPVQNCSVANMSLNSFQLWCVEGSSNGLTQSFVAEVRDSGTQVLKANVTSPISKFSVVGLDTGVTYQVLVYAFNSKGRSKPMFLQANTLSEPEKQLPSEANKRPNVKLSPTLSIVLGVGGLFVVISCIAATVMKFKCSNRSNETSKKNDRNRSSSGSASGDKSGSSPIKNDSVDSGGDSDEKNPDIIPQPMGDMDDHTDYFRKRQHISTIETRASPTRTLLQGPGMYPGYCTIRNGGLPMQELSNLASKSNVGSLENMYVSGQCTLPRGQWAQYGGGVAGVRSRPQGTVIRTRPNIPPSVAEEDSPGSTKRESTV</sequence>
<dbReference type="CDD" id="cd00063">
    <property type="entry name" value="FN3"/>
    <property type="match status" value="1"/>
</dbReference>
<evidence type="ECO:0000256" key="6">
    <source>
        <dbReference type="SAM" id="MobiDB-lite"/>
    </source>
</evidence>
<dbReference type="InterPro" id="IPR003961">
    <property type="entry name" value="FN3_dom"/>
</dbReference>
<dbReference type="PROSITE" id="PS50835">
    <property type="entry name" value="IG_LIKE"/>
    <property type="match status" value="5"/>
</dbReference>
<feature type="region of interest" description="Disordered" evidence="6">
    <location>
        <begin position="691"/>
        <end position="748"/>
    </location>
</feature>
<dbReference type="AlphaFoldDB" id="A0A8D8SVM1"/>
<dbReference type="EMBL" id="HBUF01075899">
    <property type="protein sequence ID" value="CAG6631102.1"/>
    <property type="molecule type" value="Transcribed_RNA"/>
</dbReference>
<dbReference type="Pfam" id="PF07686">
    <property type="entry name" value="V-set"/>
    <property type="match status" value="1"/>
</dbReference>
<feature type="domain" description="Ig-like" evidence="9">
    <location>
        <begin position="356"/>
        <end position="448"/>
    </location>
</feature>
<protein>
    <submittedName>
        <fullName evidence="11">Nephrin</fullName>
    </submittedName>
</protein>
<feature type="domain" description="Ig-like" evidence="9">
    <location>
        <begin position="453"/>
        <end position="532"/>
    </location>
</feature>
<dbReference type="SMART" id="SM00408">
    <property type="entry name" value="IGc2"/>
    <property type="match status" value="3"/>
</dbReference>
<dbReference type="InterPro" id="IPR003598">
    <property type="entry name" value="Ig_sub2"/>
</dbReference>
<feature type="region of interest" description="Disordered" evidence="6">
    <location>
        <begin position="839"/>
        <end position="866"/>
    </location>
</feature>
<keyword evidence="4 7" id="KW-0472">Membrane</keyword>
<evidence type="ECO:0000256" key="3">
    <source>
        <dbReference type="ARBA" id="ARBA00022989"/>
    </source>
</evidence>
<dbReference type="SMART" id="SM00060">
    <property type="entry name" value="FN3"/>
    <property type="match status" value="1"/>
</dbReference>
<dbReference type="Pfam" id="PF08205">
    <property type="entry name" value="C2-set_2"/>
    <property type="match status" value="1"/>
</dbReference>
<dbReference type="InterPro" id="IPR013783">
    <property type="entry name" value="Ig-like_fold"/>
</dbReference>
<feature type="compositionally biased region" description="Basic and acidic residues" evidence="6">
    <location>
        <begin position="694"/>
        <end position="703"/>
    </location>
</feature>
<evidence type="ECO:0000256" key="2">
    <source>
        <dbReference type="ARBA" id="ARBA00022692"/>
    </source>
</evidence>
<feature type="chain" id="PRO_5036262037" evidence="8">
    <location>
        <begin position="28"/>
        <end position="866"/>
    </location>
</feature>
<dbReference type="SMART" id="SM00409">
    <property type="entry name" value="IG"/>
    <property type="match status" value="5"/>
</dbReference>
<dbReference type="CDD" id="cd00096">
    <property type="entry name" value="Ig"/>
    <property type="match status" value="1"/>
</dbReference>
<reference evidence="11" key="1">
    <citation type="submission" date="2021-05" db="EMBL/GenBank/DDBJ databases">
        <authorList>
            <person name="Alioto T."/>
            <person name="Alioto T."/>
            <person name="Gomez Garrido J."/>
        </authorList>
    </citation>
    <scope>NUCLEOTIDE SEQUENCE</scope>
</reference>
<organism evidence="11">
    <name type="scientific">Cacopsylla melanoneura</name>
    <dbReference type="NCBI Taxonomy" id="428564"/>
    <lineage>
        <taxon>Eukaryota</taxon>
        <taxon>Metazoa</taxon>
        <taxon>Ecdysozoa</taxon>
        <taxon>Arthropoda</taxon>
        <taxon>Hexapoda</taxon>
        <taxon>Insecta</taxon>
        <taxon>Pterygota</taxon>
        <taxon>Neoptera</taxon>
        <taxon>Paraneoptera</taxon>
        <taxon>Hemiptera</taxon>
        <taxon>Sternorrhyncha</taxon>
        <taxon>Psylloidea</taxon>
        <taxon>Psyllidae</taxon>
        <taxon>Psyllinae</taxon>
        <taxon>Cacopsylla</taxon>
    </lineage>
</organism>
<feature type="domain" description="Ig-like" evidence="9">
    <location>
        <begin position="44"/>
        <end position="146"/>
    </location>
</feature>
<dbReference type="InterPro" id="IPR036179">
    <property type="entry name" value="Ig-like_dom_sf"/>
</dbReference>
<evidence type="ECO:0000256" key="8">
    <source>
        <dbReference type="SAM" id="SignalP"/>
    </source>
</evidence>
<feature type="domain" description="Fibronectin type-III" evidence="10">
    <location>
        <begin position="550"/>
        <end position="643"/>
    </location>
</feature>
<evidence type="ECO:0000256" key="7">
    <source>
        <dbReference type="SAM" id="Phobius"/>
    </source>
</evidence>
<keyword evidence="5" id="KW-1015">Disulfide bond</keyword>
<dbReference type="SUPFAM" id="SSF48726">
    <property type="entry name" value="Immunoglobulin"/>
    <property type="match status" value="5"/>
</dbReference>
<evidence type="ECO:0000259" key="9">
    <source>
        <dbReference type="PROSITE" id="PS50835"/>
    </source>
</evidence>
<evidence type="ECO:0000256" key="1">
    <source>
        <dbReference type="ARBA" id="ARBA00004167"/>
    </source>
</evidence>
<dbReference type="EMBL" id="HBUF01234564">
    <property type="protein sequence ID" value="CAG6674707.1"/>
    <property type="molecule type" value="Transcribed_RNA"/>
</dbReference>
<accession>A0A8D8SVM1</accession>
<dbReference type="Pfam" id="PF13927">
    <property type="entry name" value="Ig_3"/>
    <property type="match status" value="2"/>
</dbReference>
<keyword evidence="8" id="KW-0732">Signal</keyword>
<feature type="signal peptide" evidence="8">
    <location>
        <begin position="1"/>
        <end position="27"/>
    </location>
</feature>
<feature type="domain" description="Ig-like" evidence="9">
    <location>
        <begin position="173"/>
        <end position="248"/>
    </location>
</feature>
<name>A0A8D8SVM1_9HEMI</name>
<dbReference type="PANTHER" id="PTHR23278:SF25">
    <property type="entry name" value="GH14967P"/>
    <property type="match status" value="1"/>
</dbReference>
<dbReference type="SUPFAM" id="SSF49265">
    <property type="entry name" value="Fibronectin type III"/>
    <property type="match status" value="1"/>
</dbReference>
<comment type="subcellular location">
    <subcellularLocation>
        <location evidence="1">Membrane</location>
        <topology evidence="1">Single-pass membrane protein</topology>
    </subcellularLocation>
</comment>
<dbReference type="GO" id="GO:0016020">
    <property type="term" value="C:membrane"/>
    <property type="evidence" value="ECO:0007669"/>
    <property type="project" value="UniProtKB-SubCell"/>
</dbReference>
<evidence type="ECO:0000313" key="11">
    <source>
        <dbReference type="EMBL" id="CAG6674707.1"/>
    </source>
</evidence>
<proteinExistence type="predicted"/>
<dbReference type="InterPro" id="IPR013106">
    <property type="entry name" value="Ig_V-set"/>
</dbReference>
<feature type="transmembrane region" description="Helical" evidence="7">
    <location>
        <begin position="663"/>
        <end position="683"/>
    </location>
</feature>
<feature type="compositionally biased region" description="Low complexity" evidence="6">
    <location>
        <begin position="704"/>
        <end position="717"/>
    </location>
</feature>
<keyword evidence="3 7" id="KW-1133">Transmembrane helix</keyword>
<dbReference type="InterPro" id="IPR036116">
    <property type="entry name" value="FN3_sf"/>
</dbReference>
<evidence type="ECO:0000259" key="10">
    <source>
        <dbReference type="PROSITE" id="PS50853"/>
    </source>
</evidence>
<feature type="domain" description="Ig-like" evidence="9">
    <location>
        <begin position="255"/>
        <end position="344"/>
    </location>
</feature>
<dbReference type="PROSITE" id="PS50853">
    <property type="entry name" value="FN3"/>
    <property type="match status" value="1"/>
</dbReference>
<dbReference type="Gene3D" id="2.60.40.10">
    <property type="entry name" value="Immunoglobulins"/>
    <property type="match status" value="6"/>
</dbReference>
<dbReference type="PANTHER" id="PTHR23278">
    <property type="entry name" value="SIDESTEP PROTEIN"/>
    <property type="match status" value="1"/>
</dbReference>
<keyword evidence="2 7" id="KW-0812">Transmembrane</keyword>
<evidence type="ECO:0000256" key="4">
    <source>
        <dbReference type="ARBA" id="ARBA00023136"/>
    </source>
</evidence>
<evidence type="ECO:0000256" key="5">
    <source>
        <dbReference type="ARBA" id="ARBA00023157"/>
    </source>
</evidence>
<dbReference type="InterPro" id="IPR003599">
    <property type="entry name" value="Ig_sub"/>
</dbReference>